<keyword evidence="2" id="KW-1185">Reference proteome</keyword>
<name>A0A6A6HCL7_VIRVR</name>
<evidence type="ECO:0008006" key="3">
    <source>
        <dbReference type="Google" id="ProtNLM"/>
    </source>
</evidence>
<dbReference type="InterPro" id="IPR011008">
    <property type="entry name" value="Dimeric_a/b-barrel"/>
</dbReference>
<gene>
    <name evidence="1" type="ORF">EV356DRAFT_532222</name>
</gene>
<proteinExistence type="predicted"/>
<dbReference type="EMBL" id="ML991793">
    <property type="protein sequence ID" value="KAF2235223.1"/>
    <property type="molecule type" value="Genomic_DNA"/>
</dbReference>
<evidence type="ECO:0000313" key="1">
    <source>
        <dbReference type="EMBL" id="KAF2235223.1"/>
    </source>
</evidence>
<dbReference type="AlphaFoldDB" id="A0A6A6HCL7"/>
<protein>
    <recommendedName>
        <fullName evidence="3">EthD domain-containing protein</fullName>
    </recommendedName>
</protein>
<dbReference type="OrthoDB" id="2851338at2759"/>
<dbReference type="Proteomes" id="UP000800092">
    <property type="component" value="Unassembled WGS sequence"/>
</dbReference>
<dbReference type="SUPFAM" id="SSF54909">
    <property type="entry name" value="Dimeric alpha+beta barrel"/>
    <property type="match status" value="1"/>
</dbReference>
<dbReference type="Gene3D" id="3.30.70.100">
    <property type="match status" value="1"/>
</dbReference>
<reference evidence="1" key="1">
    <citation type="journal article" date="2020" name="Stud. Mycol.">
        <title>101 Dothideomycetes genomes: a test case for predicting lifestyles and emergence of pathogens.</title>
        <authorList>
            <person name="Haridas S."/>
            <person name="Albert R."/>
            <person name="Binder M."/>
            <person name="Bloem J."/>
            <person name="Labutti K."/>
            <person name="Salamov A."/>
            <person name="Andreopoulos B."/>
            <person name="Baker S."/>
            <person name="Barry K."/>
            <person name="Bills G."/>
            <person name="Bluhm B."/>
            <person name="Cannon C."/>
            <person name="Castanera R."/>
            <person name="Culley D."/>
            <person name="Daum C."/>
            <person name="Ezra D."/>
            <person name="Gonzalez J."/>
            <person name="Henrissat B."/>
            <person name="Kuo A."/>
            <person name="Liang C."/>
            <person name="Lipzen A."/>
            <person name="Lutzoni F."/>
            <person name="Magnuson J."/>
            <person name="Mondo S."/>
            <person name="Nolan M."/>
            <person name="Ohm R."/>
            <person name="Pangilinan J."/>
            <person name="Park H.-J."/>
            <person name="Ramirez L."/>
            <person name="Alfaro M."/>
            <person name="Sun H."/>
            <person name="Tritt A."/>
            <person name="Yoshinaga Y."/>
            <person name="Zwiers L.-H."/>
            <person name="Turgeon B."/>
            <person name="Goodwin S."/>
            <person name="Spatafora J."/>
            <person name="Crous P."/>
            <person name="Grigoriev I."/>
        </authorList>
    </citation>
    <scope>NUCLEOTIDE SEQUENCE</scope>
    <source>
        <strain evidence="1">Tuck. ex Michener</strain>
    </source>
</reference>
<evidence type="ECO:0000313" key="2">
    <source>
        <dbReference type="Proteomes" id="UP000800092"/>
    </source>
</evidence>
<sequence length="233" mass="26970">MPSPYLFFVQSNPTFVDDDLWTKWYTVEHLPDLVNSKLYDRAALYKEVEVPLDLVAGVPPYPRKFLAVYQTAQEEASGTQAHQELRTTSEMFAEQGGPKEIERNGDIDARNYKLIQDYDPDIVGDVPSPHILTVELQPNDEEDYDRFYREEHLDLLHKVPGFRRSQRYVLGPKTRLTQGDPPKYLAVHEFNDLSVLAGPEMTDTNSRPWTQKILKENTAFILRGWQLIKPEGY</sequence>
<accession>A0A6A6HCL7</accession>
<organism evidence="1 2">
    <name type="scientific">Viridothelium virens</name>
    <name type="common">Speckled blister lichen</name>
    <name type="synonym">Trypethelium virens</name>
    <dbReference type="NCBI Taxonomy" id="1048519"/>
    <lineage>
        <taxon>Eukaryota</taxon>
        <taxon>Fungi</taxon>
        <taxon>Dikarya</taxon>
        <taxon>Ascomycota</taxon>
        <taxon>Pezizomycotina</taxon>
        <taxon>Dothideomycetes</taxon>
        <taxon>Dothideomycetes incertae sedis</taxon>
        <taxon>Trypetheliales</taxon>
        <taxon>Trypetheliaceae</taxon>
        <taxon>Viridothelium</taxon>
    </lineage>
</organism>